<accession>A0A937XAY9</accession>
<evidence type="ECO:0008006" key="3">
    <source>
        <dbReference type="Google" id="ProtNLM"/>
    </source>
</evidence>
<dbReference type="InterPro" id="IPR027417">
    <property type="entry name" value="P-loop_NTPase"/>
</dbReference>
<proteinExistence type="predicted"/>
<feature type="non-terminal residue" evidence="1">
    <location>
        <position position="48"/>
    </location>
</feature>
<dbReference type="EMBL" id="VGIY01000468">
    <property type="protein sequence ID" value="MBM3318740.1"/>
    <property type="molecule type" value="Genomic_DNA"/>
</dbReference>
<dbReference type="AlphaFoldDB" id="A0A937XAY9"/>
<protein>
    <recommendedName>
        <fullName evidence="3">Rad50/SbcC-type AAA domain-containing protein</fullName>
    </recommendedName>
</protein>
<dbReference type="SUPFAM" id="SSF52540">
    <property type="entry name" value="P-loop containing nucleoside triphosphate hydrolases"/>
    <property type="match status" value="1"/>
</dbReference>
<reference evidence="1" key="1">
    <citation type="submission" date="2019-03" db="EMBL/GenBank/DDBJ databases">
        <title>Lake Tanganyika Metagenome-Assembled Genomes (MAGs).</title>
        <authorList>
            <person name="Tran P."/>
        </authorList>
    </citation>
    <scope>NUCLEOTIDE SEQUENCE</scope>
    <source>
        <strain evidence="1">M_DeepCast_400m_m2_100</strain>
    </source>
</reference>
<evidence type="ECO:0000313" key="2">
    <source>
        <dbReference type="Proteomes" id="UP000748308"/>
    </source>
</evidence>
<organism evidence="1 2">
    <name type="scientific">Eiseniibacteriota bacterium</name>
    <dbReference type="NCBI Taxonomy" id="2212470"/>
    <lineage>
        <taxon>Bacteria</taxon>
        <taxon>Candidatus Eiseniibacteriota</taxon>
    </lineage>
</organism>
<dbReference type="Gene3D" id="3.40.50.300">
    <property type="entry name" value="P-loop containing nucleotide triphosphate hydrolases"/>
    <property type="match status" value="1"/>
</dbReference>
<comment type="caution">
    <text evidence="1">The sequence shown here is derived from an EMBL/GenBank/DDBJ whole genome shotgun (WGS) entry which is preliminary data.</text>
</comment>
<evidence type="ECO:0000313" key="1">
    <source>
        <dbReference type="EMBL" id="MBM3318740.1"/>
    </source>
</evidence>
<gene>
    <name evidence="1" type="ORF">FJY75_12890</name>
</gene>
<sequence>MGHLNGRTRPAARLRRLRVRDFLLIEEADLALAPGLNVLSGETGTGKS</sequence>
<dbReference type="Proteomes" id="UP000748308">
    <property type="component" value="Unassembled WGS sequence"/>
</dbReference>
<name>A0A937XAY9_UNCEI</name>